<evidence type="ECO:0000259" key="1">
    <source>
        <dbReference type="Pfam" id="PF18843"/>
    </source>
</evidence>
<feature type="non-terminal residue" evidence="2">
    <location>
        <position position="65"/>
    </location>
</feature>
<protein>
    <recommendedName>
        <fullName evidence="1">Large polyvalent protein associated domain-containing protein</fullName>
    </recommendedName>
</protein>
<evidence type="ECO:0000313" key="3">
    <source>
        <dbReference type="Proteomes" id="UP001199319"/>
    </source>
</evidence>
<dbReference type="InterPro" id="IPR040809">
    <property type="entry name" value="LPD28"/>
</dbReference>
<evidence type="ECO:0000313" key="2">
    <source>
        <dbReference type="EMBL" id="MCC2131188.1"/>
    </source>
</evidence>
<keyword evidence="3" id="KW-1185">Reference proteome</keyword>
<dbReference type="RefSeq" id="WP_302930286.1">
    <property type="nucleotide sequence ID" value="NZ_JAJEPW010000124.1"/>
</dbReference>
<name>A0AAE3AHD5_9FIRM</name>
<reference evidence="2" key="1">
    <citation type="submission" date="2021-10" db="EMBL/GenBank/DDBJ databases">
        <title>Anaerobic single-cell dispensing facilitates the cultivation of human gut bacteria.</title>
        <authorList>
            <person name="Afrizal A."/>
        </authorList>
    </citation>
    <scope>NUCLEOTIDE SEQUENCE</scope>
    <source>
        <strain evidence="2">CLA-AA-H272</strain>
    </source>
</reference>
<comment type="caution">
    <text evidence="2">The sequence shown here is derived from an EMBL/GenBank/DDBJ whole genome shotgun (WGS) entry which is preliminary data.</text>
</comment>
<dbReference type="Pfam" id="PF18843">
    <property type="entry name" value="LPD28"/>
    <property type="match status" value="1"/>
</dbReference>
<organism evidence="2 3">
    <name type="scientific">Brotocaccenecus cirricatena</name>
    <dbReference type="NCBI Taxonomy" id="3064195"/>
    <lineage>
        <taxon>Bacteria</taxon>
        <taxon>Bacillati</taxon>
        <taxon>Bacillota</taxon>
        <taxon>Clostridia</taxon>
        <taxon>Eubacteriales</taxon>
        <taxon>Oscillospiraceae</taxon>
        <taxon>Brotocaccenecus</taxon>
    </lineage>
</organism>
<dbReference type="Proteomes" id="UP001199319">
    <property type="component" value="Unassembled WGS sequence"/>
</dbReference>
<gene>
    <name evidence="2" type="ORF">LKD37_17105</name>
</gene>
<dbReference type="EMBL" id="JAJEPW010000124">
    <property type="protein sequence ID" value="MCC2131188.1"/>
    <property type="molecule type" value="Genomic_DNA"/>
</dbReference>
<dbReference type="AlphaFoldDB" id="A0AAE3AHD5"/>
<accession>A0AAE3AHD5</accession>
<sequence>MAVNARTEEFQHIEVFDKPALFTNGRIARDTVPKGWYCYDIRGSDDDPGELCYMEENVVVNHAGS</sequence>
<feature type="domain" description="Large polyvalent protein associated" evidence="1">
    <location>
        <begin position="7"/>
        <end position="65"/>
    </location>
</feature>
<proteinExistence type="predicted"/>